<dbReference type="Proteomes" id="UP000574390">
    <property type="component" value="Unassembled WGS sequence"/>
</dbReference>
<sequence>LRRTAKEGLWSATLLSSGEGQHTGRTILLVVEEVSLVSLKVFCLMATLIDGSKRPKDGVSLLFDESLEMYSLGSSHPMKTCRPAMVVDILRSTNCPVNIVEDARDEEMVDEDDISGRLDHGVMSLFHSSDYLETVRQVGIYRATG</sequence>
<feature type="non-terminal residue" evidence="1">
    <location>
        <position position="1"/>
    </location>
</feature>
<comment type="caution">
    <text evidence="1">The sequence shown here is derived from an EMBL/GenBank/DDBJ whole genome shotgun (WGS) entry which is preliminary data.</text>
</comment>
<feature type="non-terminal residue" evidence="1">
    <location>
        <position position="145"/>
    </location>
</feature>
<gene>
    <name evidence="1" type="primary">HDAC2_4</name>
    <name evidence="1" type="ORF">FOZ62_017443</name>
</gene>
<name>A0A7J6S3P2_PEROL</name>
<dbReference type="AlphaFoldDB" id="A0A7J6S3P2"/>
<proteinExistence type="predicted"/>
<reference evidence="1 2" key="1">
    <citation type="submission" date="2020-04" db="EMBL/GenBank/DDBJ databases">
        <title>Perkinsus olseni comparative genomics.</title>
        <authorList>
            <person name="Bogema D.R."/>
        </authorList>
    </citation>
    <scope>NUCLEOTIDE SEQUENCE [LARGE SCALE GENOMIC DNA]</scope>
    <source>
        <strain evidence="1">ATCC PRA-205</strain>
    </source>
</reference>
<protein>
    <submittedName>
        <fullName evidence="1">Histone deacetylase 2</fullName>
    </submittedName>
</protein>
<evidence type="ECO:0000313" key="1">
    <source>
        <dbReference type="EMBL" id="KAF4727579.1"/>
    </source>
</evidence>
<organism evidence="1 2">
    <name type="scientific">Perkinsus olseni</name>
    <name type="common">Perkinsus atlanticus</name>
    <dbReference type="NCBI Taxonomy" id="32597"/>
    <lineage>
        <taxon>Eukaryota</taxon>
        <taxon>Sar</taxon>
        <taxon>Alveolata</taxon>
        <taxon>Perkinsozoa</taxon>
        <taxon>Perkinsea</taxon>
        <taxon>Perkinsida</taxon>
        <taxon>Perkinsidae</taxon>
        <taxon>Perkinsus</taxon>
    </lineage>
</organism>
<evidence type="ECO:0000313" key="2">
    <source>
        <dbReference type="Proteomes" id="UP000574390"/>
    </source>
</evidence>
<accession>A0A7J6S3P2</accession>
<dbReference type="EMBL" id="JABANM010017544">
    <property type="protein sequence ID" value="KAF4727579.1"/>
    <property type="molecule type" value="Genomic_DNA"/>
</dbReference>